<keyword evidence="10" id="KW-1185">Reference proteome</keyword>
<evidence type="ECO:0000256" key="6">
    <source>
        <dbReference type="ARBA" id="ARBA00022989"/>
    </source>
</evidence>
<organism evidence="9 10">
    <name type="scientific">Mycoplasmopsis mustelae</name>
    <dbReference type="NCBI Taxonomy" id="171289"/>
    <lineage>
        <taxon>Bacteria</taxon>
        <taxon>Bacillati</taxon>
        <taxon>Mycoplasmatota</taxon>
        <taxon>Mycoplasmoidales</taxon>
        <taxon>Metamycoplasmataceae</taxon>
        <taxon>Mycoplasmopsis</taxon>
    </lineage>
</organism>
<keyword evidence="2" id="KW-0813">Transport</keyword>
<dbReference type="GO" id="GO:0005886">
    <property type="term" value="C:plasma membrane"/>
    <property type="evidence" value="ECO:0007669"/>
    <property type="project" value="UniProtKB-SubCell"/>
</dbReference>
<name>A0A4R7UF30_9BACT</name>
<keyword evidence="6 8" id="KW-1133">Transmembrane helix</keyword>
<keyword evidence="3" id="KW-1003">Cell membrane</keyword>
<dbReference type="InterPro" id="IPR050901">
    <property type="entry name" value="BP-dep_ABC_trans_perm"/>
</dbReference>
<dbReference type="RefSeq" id="WP_134110846.1">
    <property type="nucleotide sequence ID" value="NZ_SOCN01000001.1"/>
</dbReference>
<evidence type="ECO:0000256" key="8">
    <source>
        <dbReference type="SAM" id="Phobius"/>
    </source>
</evidence>
<dbReference type="EMBL" id="SOCN01000001">
    <property type="protein sequence ID" value="TDV24503.1"/>
    <property type="molecule type" value="Genomic_DNA"/>
</dbReference>
<dbReference type="AlphaFoldDB" id="A0A4R7UF30"/>
<dbReference type="Gene3D" id="1.10.3720.10">
    <property type="entry name" value="MetI-like"/>
    <property type="match status" value="1"/>
</dbReference>
<reference evidence="9 10" key="1">
    <citation type="submission" date="2019-03" db="EMBL/GenBank/DDBJ databases">
        <title>Genomic Encyclopedia of Archaeal and Bacterial Type Strains, Phase II (KMG-II): from individual species to whole genera.</title>
        <authorList>
            <person name="Goeker M."/>
        </authorList>
    </citation>
    <scope>NUCLEOTIDE SEQUENCE [LARGE SCALE GENOMIC DNA]</scope>
    <source>
        <strain evidence="9 10">ATCC 35214</strain>
    </source>
</reference>
<dbReference type="InterPro" id="IPR035906">
    <property type="entry name" value="MetI-like_sf"/>
</dbReference>
<feature type="transmembrane region" description="Helical" evidence="8">
    <location>
        <begin position="239"/>
        <end position="262"/>
    </location>
</feature>
<feature type="transmembrane region" description="Helical" evidence="8">
    <location>
        <begin position="12"/>
        <end position="35"/>
    </location>
</feature>
<dbReference type="SUPFAM" id="SSF161098">
    <property type="entry name" value="MetI-like"/>
    <property type="match status" value="1"/>
</dbReference>
<feature type="transmembrane region" description="Helical" evidence="8">
    <location>
        <begin position="136"/>
        <end position="157"/>
    </location>
</feature>
<keyword evidence="7 8" id="KW-0472">Membrane</keyword>
<evidence type="ECO:0000256" key="1">
    <source>
        <dbReference type="ARBA" id="ARBA00004651"/>
    </source>
</evidence>
<accession>A0A4R7UF30</accession>
<protein>
    <submittedName>
        <fullName evidence="9">Glycerol ABC transporter membrane protein</fullName>
    </submittedName>
</protein>
<comment type="subcellular location">
    <subcellularLocation>
        <location evidence="1">Cell membrane</location>
        <topology evidence="1">Multi-pass membrane protein</topology>
    </subcellularLocation>
</comment>
<dbReference type="Proteomes" id="UP000295757">
    <property type="component" value="Unassembled WGS sequence"/>
</dbReference>
<feature type="transmembrane region" description="Helical" evidence="8">
    <location>
        <begin position="65"/>
        <end position="92"/>
    </location>
</feature>
<dbReference type="PANTHER" id="PTHR32243">
    <property type="entry name" value="MALTOSE TRANSPORT SYSTEM PERMEASE-RELATED"/>
    <property type="match status" value="1"/>
</dbReference>
<proteinExistence type="predicted"/>
<evidence type="ECO:0000256" key="3">
    <source>
        <dbReference type="ARBA" id="ARBA00022475"/>
    </source>
</evidence>
<keyword evidence="4" id="KW-0762">Sugar transport</keyword>
<evidence type="ECO:0000256" key="2">
    <source>
        <dbReference type="ARBA" id="ARBA00022448"/>
    </source>
</evidence>
<evidence type="ECO:0000313" key="9">
    <source>
        <dbReference type="EMBL" id="TDV24503.1"/>
    </source>
</evidence>
<evidence type="ECO:0000256" key="7">
    <source>
        <dbReference type="ARBA" id="ARBA00023136"/>
    </source>
</evidence>
<dbReference type="PANTHER" id="PTHR32243:SF50">
    <property type="entry name" value="MALTOSE_MALTODEXTRIN TRANSPORT SYSTEM PERMEASE PROTEIN MALG"/>
    <property type="match status" value="1"/>
</dbReference>
<evidence type="ECO:0000256" key="4">
    <source>
        <dbReference type="ARBA" id="ARBA00022597"/>
    </source>
</evidence>
<comment type="caution">
    <text evidence="9">The sequence shown here is derived from an EMBL/GenBank/DDBJ whole genome shotgun (WGS) entry which is preliminary data.</text>
</comment>
<dbReference type="OrthoDB" id="9815445at2"/>
<keyword evidence="5 8" id="KW-0812">Transmembrane</keyword>
<feature type="transmembrane region" description="Helical" evidence="8">
    <location>
        <begin position="104"/>
        <end position="124"/>
    </location>
</feature>
<evidence type="ECO:0000256" key="5">
    <source>
        <dbReference type="ARBA" id="ARBA00022692"/>
    </source>
</evidence>
<sequence length="270" mass="31966">MYKKFLKDVLKIFLILLLVFLILFPIYILIVTAFLSNSSVTNHNFALYFKEWNYQNFNFFANAEFWNAILISFESAFILMLIRLLTYTLFAIGLSRFPNKFKKIIWIIVLIFSFTPEFAIYLSLNKLLNDLLLANTLTPLSLITNSIFSYFFMYNLFIHYEKAKQKYQKLIVVDNLSIWQKIYLVYWKEMKEFYLLLIIFSFVSVWNDFLWPNYLLSSTSKKTVGIWFRQIGPIPTGGYFINIQSAGALVVIALPLLIYFIFSRKIVKSI</sequence>
<evidence type="ECO:0000313" key="10">
    <source>
        <dbReference type="Proteomes" id="UP000295757"/>
    </source>
</evidence>
<gene>
    <name evidence="9" type="ORF">BCF59_0476</name>
</gene>
<feature type="transmembrane region" description="Helical" evidence="8">
    <location>
        <begin position="193"/>
        <end position="211"/>
    </location>
</feature>